<protein>
    <submittedName>
        <fullName evidence="2">Uncharacterized protein</fullName>
    </submittedName>
</protein>
<feature type="region of interest" description="Disordered" evidence="1">
    <location>
        <begin position="1"/>
        <end position="20"/>
    </location>
</feature>
<keyword evidence="3" id="KW-1185">Reference proteome</keyword>
<feature type="region of interest" description="Disordered" evidence="1">
    <location>
        <begin position="319"/>
        <end position="344"/>
    </location>
</feature>
<feature type="compositionally biased region" description="Polar residues" evidence="1">
    <location>
        <begin position="1049"/>
        <end position="1067"/>
    </location>
</feature>
<dbReference type="Gene3D" id="2.150.10.10">
    <property type="entry name" value="Serralysin-like metalloprotease, C-terminal"/>
    <property type="match status" value="1"/>
</dbReference>
<feature type="compositionally biased region" description="Basic and acidic residues" evidence="1">
    <location>
        <begin position="100"/>
        <end position="120"/>
    </location>
</feature>
<feature type="region of interest" description="Disordered" evidence="1">
    <location>
        <begin position="151"/>
        <end position="170"/>
    </location>
</feature>
<dbReference type="EMBL" id="JARAKH010000031">
    <property type="protein sequence ID" value="KAK8386076.1"/>
    <property type="molecule type" value="Genomic_DNA"/>
</dbReference>
<feature type="compositionally biased region" description="Low complexity" evidence="1">
    <location>
        <begin position="63"/>
        <end position="77"/>
    </location>
</feature>
<feature type="region of interest" description="Disordered" evidence="1">
    <location>
        <begin position="814"/>
        <end position="871"/>
    </location>
</feature>
<reference evidence="2 3" key="1">
    <citation type="submission" date="2023-03" db="EMBL/GenBank/DDBJ databases">
        <title>High-quality genome of Scylla paramamosain provides insights in environmental adaptation.</title>
        <authorList>
            <person name="Zhang L."/>
        </authorList>
    </citation>
    <scope>NUCLEOTIDE SEQUENCE [LARGE SCALE GENOMIC DNA]</scope>
    <source>
        <strain evidence="2">LZ_2023a</strain>
        <tissue evidence="2">Muscle</tissue>
    </source>
</reference>
<feature type="compositionally biased region" description="Polar residues" evidence="1">
    <location>
        <begin position="455"/>
        <end position="504"/>
    </location>
</feature>
<evidence type="ECO:0000313" key="3">
    <source>
        <dbReference type="Proteomes" id="UP001487740"/>
    </source>
</evidence>
<dbReference type="Proteomes" id="UP001487740">
    <property type="component" value="Unassembled WGS sequence"/>
</dbReference>
<evidence type="ECO:0000313" key="2">
    <source>
        <dbReference type="EMBL" id="KAK8386076.1"/>
    </source>
</evidence>
<accession>A0AAW0THI7</accession>
<feature type="region of interest" description="Disordered" evidence="1">
    <location>
        <begin position="1048"/>
        <end position="1074"/>
    </location>
</feature>
<comment type="caution">
    <text evidence="2">The sequence shown here is derived from an EMBL/GenBank/DDBJ whole genome shotgun (WGS) entry which is preliminary data.</text>
</comment>
<feature type="compositionally biased region" description="Acidic residues" evidence="1">
    <location>
        <begin position="1"/>
        <end position="11"/>
    </location>
</feature>
<feature type="compositionally biased region" description="Polar residues" evidence="1">
    <location>
        <begin position="859"/>
        <end position="871"/>
    </location>
</feature>
<name>A0AAW0THI7_SCYPA</name>
<feature type="compositionally biased region" description="Polar residues" evidence="1">
    <location>
        <begin position="819"/>
        <end position="828"/>
    </location>
</feature>
<feature type="region of interest" description="Disordered" evidence="1">
    <location>
        <begin position="887"/>
        <end position="926"/>
    </location>
</feature>
<gene>
    <name evidence="2" type="ORF">O3P69_010658</name>
</gene>
<feature type="compositionally biased region" description="Polar residues" evidence="1">
    <location>
        <begin position="1182"/>
        <end position="1216"/>
    </location>
</feature>
<proteinExistence type="predicted"/>
<feature type="region of interest" description="Disordered" evidence="1">
    <location>
        <begin position="49"/>
        <end position="122"/>
    </location>
</feature>
<organism evidence="2 3">
    <name type="scientific">Scylla paramamosain</name>
    <name type="common">Mud crab</name>
    <dbReference type="NCBI Taxonomy" id="85552"/>
    <lineage>
        <taxon>Eukaryota</taxon>
        <taxon>Metazoa</taxon>
        <taxon>Ecdysozoa</taxon>
        <taxon>Arthropoda</taxon>
        <taxon>Crustacea</taxon>
        <taxon>Multicrustacea</taxon>
        <taxon>Malacostraca</taxon>
        <taxon>Eumalacostraca</taxon>
        <taxon>Eucarida</taxon>
        <taxon>Decapoda</taxon>
        <taxon>Pleocyemata</taxon>
        <taxon>Brachyura</taxon>
        <taxon>Eubrachyura</taxon>
        <taxon>Portunoidea</taxon>
        <taxon>Portunidae</taxon>
        <taxon>Portuninae</taxon>
        <taxon>Scylla</taxon>
    </lineage>
</organism>
<feature type="region of interest" description="Disordered" evidence="1">
    <location>
        <begin position="421"/>
        <end position="689"/>
    </location>
</feature>
<feature type="compositionally biased region" description="Polar residues" evidence="1">
    <location>
        <begin position="651"/>
        <end position="682"/>
    </location>
</feature>
<sequence>MDNDSSSEDEVFFGPVTTKEKRIAARYHGRKTLILPQRNPLYRRWSTTHIPSAPTARKDDLVLTSPSNSDSTSDSLPQHCHPHESSQCQRSTDESPLLSHDVRDSDHSRISSKSVRDSLEGSHQGMSFLSLTESSCYSSIDNFADDERSISSTKLSQSSSLQSETSGGAQRHEPYLVTSHSHFPVSPKIPTTNSKENLLQCHSLIPIMPEESAQENFSSHHCEQSSVYRPAADTEKLVSLSCSASADLKTSACFNELSDDSLEISVRSLRSPRKSDDCEVSNNLRKSPPRMSETSCSSKEFNCNVSKFLSTLRETDSKDISSIPKESYSNHCESSNNERKSNCLKNEPPSFLGEPDCRVSKSCITDKEFNVTRNEYPIPREPDATVCKLPNISREPHAIGSEYLNISRETDATDSESLNFAKHAHSTGSESPNISIDLDTVVSHPPSIPTKADATGSQSPNISTETDAAGSQSPNISTETDAAGGQSPSIPTETDAAGSQSPSIPTEADATDSQSPSIPTEADATDSQSPSIPTEADATDSQSPSIPIEADAAGSQSPSIPTEADATDSQSPSIPIEADAAGSQSPSIPTEADATDSQSPSILTDADATDSQSPSIPTEADVAGSQSPSIPTEADATDSQSPSIPTEADATGSQSSSISTEADAAGSQSPRIPRESSTTSSDGILREPNCCSSRPECYPTYSDCSLKVLEHSSMETDCNLKEPPSNPRGPDCSLTELHISLNNPDGSPKEPVKKELDNNHMELLTSARITNDSSMDCDALATFPASPRFNDTLEEIELFLKYGMNYGEEGTSPLHGYQGYNTPPSHTSGDPECNLEPPCIPKEAFSNPSMSPNDLKKPSGNSKESHYSSSELDYKTIEPDSSLSICPVESVSSHGEPNHYSMEPLASLEKPGDGHKEPNASTSFSVSPKFIDSVEVEQIQKYRMDHEEKDTFLSHGTQERTTPTHSSCSNEFQSSLEFNQTSTNFVEVVHVKDKKSCGIALGRKELCGTPLQIEGTTLCSTSRSRTRHGSNVQSLPSLTKSAAQLGLTKPTQRVTPTSRAPLSQPHSQPAREGRITTMKTTPTLKVVKSSSNSHTPTTSRMQQSQASQIKLQLDSPTVTLTPRAPGLPPHPQRKGVVGHFAPKKTQTSILDRHDRRAVWHNSVASPLAKELRNNPPPPFITNVKSSSCSSGRWQPSTPHSCQSSIQPPHASSNNFSKGGRSQKVTAEGTLSPHMSLDGEDDQVLPVTNYKPGKSVILEKKNKENIKRPCCKTTPILEAKVIKHAGRLKVAKCQSASQTRQSGRTSLMEVSIHQAVYSD</sequence>
<feature type="region of interest" description="Disordered" evidence="1">
    <location>
        <begin position="1086"/>
        <end position="1110"/>
    </location>
</feature>
<feature type="region of interest" description="Disordered" evidence="1">
    <location>
        <begin position="1168"/>
        <end position="1223"/>
    </location>
</feature>
<dbReference type="InterPro" id="IPR011049">
    <property type="entry name" value="Serralysin-like_metalloprot_C"/>
</dbReference>
<feature type="compositionally biased region" description="Low complexity" evidence="1">
    <location>
        <begin position="151"/>
        <end position="166"/>
    </location>
</feature>
<feature type="region of interest" description="Disordered" evidence="1">
    <location>
        <begin position="273"/>
        <end position="294"/>
    </location>
</feature>
<evidence type="ECO:0000256" key="1">
    <source>
        <dbReference type="SAM" id="MobiDB-lite"/>
    </source>
</evidence>